<name>A0A1I0B7Y1_9FIRM</name>
<reference evidence="2" key="1">
    <citation type="submission" date="2016-10" db="EMBL/GenBank/DDBJ databases">
        <authorList>
            <person name="Varghese N."/>
            <person name="Submissions S."/>
        </authorList>
    </citation>
    <scope>NUCLEOTIDE SEQUENCE [LARGE SCALE GENOMIC DNA]</scope>
    <source>
        <strain evidence="2">DSM 13577</strain>
    </source>
</reference>
<protein>
    <submittedName>
        <fullName evidence="1">Uncharacterized protein</fullName>
    </submittedName>
</protein>
<dbReference type="AlphaFoldDB" id="A0A1I0B7Y1"/>
<proteinExistence type="predicted"/>
<dbReference type="EMBL" id="FOIF01000034">
    <property type="protein sequence ID" value="SET02991.1"/>
    <property type="molecule type" value="Genomic_DNA"/>
</dbReference>
<organism evidence="1 2">
    <name type="scientific">Anaerobranca gottschalkii DSM 13577</name>
    <dbReference type="NCBI Taxonomy" id="1120990"/>
    <lineage>
        <taxon>Bacteria</taxon>
        <taxon>Bacillati</taxon>
        <taxon>Bacillota</taxon>
        <taxon>Clostridia</taxon>
        <taxon>Eubacteriales</taxon>
        <taxon>Proteinivoracaceae</taxon>
        <taxon>Anaerobranca</taxon>
    </lineage>
</organism>
<evidence type="ECO:0000313" key="2">
    <source>
        <dbReference type="Proteomes" id="UP000243819"/>
    </source>
</evidence>
<accession>A0A1I0B7Y1</accession>
<sequence length="65" mass="7963">MLYTNWTRIKVFSLPFLEYLLFPKDFTFLLEFYFVVSSYIRYIDHLIALRSQCLYNCALKLYFGN</sequence>
<dbReference type="Proteomes" id="UP000243819">
    <property type="component" value="Unassembled WGS sequence"/>
</dbReference>
<evidence type="ECO:0000313" key="1">
    <source>
        <dbReference type="EMBL" id="SET02991.1"/>
    </source>
</evidence>
<keyword evidence="2" id="KW-1185">Reference proteome</keyword>
<gene>
    <name evidence="1" type="ORF">SAMN03080614_10342</name>
</gene>